<dbReference type="AlphaFoldDB" id="A0A8H3R1E7"/>
<dbReference type="EMBL" id="BLAL01000278">
    <property type="protein sequence ID" value="GES99277.1"/>
    <property type="molecule type" value="Genomic_DNA"/>
</dbReference>
<evidence type="ECO:0000313" key="2">
    <source>
        <dbReference type="Proteomes" id="UP000615446"/>
    </source>
</evidence>
<evidence type="ECO:0000313" key="1">
    <source>
        <dbReference type="EMBL" id="GES99277.1"/>
    </source>
</evidence>
<reference evidence="1" key="1">
    <citation type="submission" date="2019-10" db="EMBL/GenBank/DDBJ databases">
        <title>Conservation and host-specific expression of non-tandemly repeated heterogenous ribosome RNA gene in arbuscular mycorrhizal fungi.</title>
        <authorList>
            <person name="Maeda T."/>
            <person name="Kobayashi Y."/>
            <person name="Nakagawa T."/>
            <person name="Ezawa T."/>
            <person name="Yamaguchi K."/>
            <person name="Bino T."/>
            <person name="Nishimoto Y."/>
            <person name="Shigenobu S."/>
            <person name="Kawaguchi M."/>
        </authorList>
    </citation>
    <scope>NUCLEOTIDE SEQUENCE</scope>
    <source>
        <strain evidence="1">HR1</strain>
    </source>
</reference>
<comment type="caution">
    <text evidence="1">The sequence shown here is derived from an EMBL/GenBank/DDBJ whole genome shotgun (WGS) entry which is preliminary data.</text>
</comment>
<organism evidence="1 2">
    <name type="scientific">Rhizophagus clarus</name>
    <dbReference type="NCBI Taxonomy" id="94130"/>
    <lineage>
        <taxon>Eukaryota</taxon>
        <taxon>Fungi</taxon>
        <taxon>Fungi incertae sedis</taxon>
        <taxon>Mucoromycota</taxon>
        <taxon>Glomeromycotina</taxon>
        <taxon>Glomeromycetes</taxon>
        <taxon>Glomerales</taxon>
        <taxon>Glomeraceae</taxon>
        <taxon>Rhizophagus</taxon>
    </lineage>
</organism>
<proteinExistence type="predicted"/>
<sequence>MEIQSYLKLEIFHNSGNLFGQSPKTCARAFIYPASSPSIGQVHSNQLDIPVFTFRISNGLSVITKCREHAENHASWRASVDQWSIACILISKLSLDLVYNRTKGCIKFIRFWYSWIFSCVLKNSNVRKKYSINSLFKIRIFIISSKNIILQDLLGFSNTTQPGPLILAYFFASKIVPCATYTNYKDSNA</sequence>
<gene>
    <name evidence="1" type="ORF">RCL2_002578800</name>
</gene>
<dbReference type="Proteomes" id="UP000615446">
    <property type="component" value="Unassembled WGS sequence"/>
</dbReference>
<protein>
    <submittedName>
        <fullName evidence="1">Uncharacterized protein</fullName>
    </submittedName>
</protein>
<accession>A0A8H3R1E7</accession>
<name>A0A8H3R1E7_9GLOM</name>